<proteinExistence type="predicted"/>
<keyword evidence="1" id="KW-0808">Transferase</keyword>
<dbReference type="Proteomes" id="UP000444185">
    <property type="component" value="Unassembled WGS sequence"/>
</dbReference>
<dbReference type="EMBL" id="WTYF01000004">
    <property type="protein sequence ID" value="MXO51591.1"/>
    <property type="molecule type" value="Genomic_DNA"/>
</dbReference>
<evidence type="ECO:0000313" key="2">
    <source>
        <dbReference type="Proteomes" id="UP000444185"/>
    </source>
</evidence>
<name>A0A844Y0L4_9SPHN</name>
<protein>
    <submittedName>
        <fullName evidence="1">Class I SAM-dependent methyltransferase</fullName>
    </submittedName>
</protein>
<dbReference type="SUPFAM" id="SSF53335">
    <property type="entry name" value="S-adenosyl-L-methionine-dependent methyltransferases"/>
    <property type="match status" value="1"/>
</dbReference>
<sequence>MIRQARSLWFSFKERLFLRRHATRAQRFSAIYEERIWQNPETASGFGSTLSATGELRRGLVALIEQEGVLSILDAPCGDYNWQPALGFAGHYTGVDIVPDLIAENRRRYGNDRTGFEVVDLVEDELPRAELVLCRECLNHLPLEDAAKALEHLEQAAQRFLLVTHYPGCTANQEQPASFRYRPLNMTLPPFSLRLPDAVIDESAFEAGKQVAIWRMEGRALRASKQETPNGTYG</sequence>
<dbReference type="RefSeq" id="WP_160608313.1">
    <property type="nucleotide sequence ID" value="NZ_WTYF01000004.1"/>
</dbReference>
<evidence type="ECO:0000313" key="1">
    <source>
        <dbReference type="EMBL" id="MXO51591.1"/>
    </source>
</evidence>
<comment type="caution">
    <text evidence="1">The sequence shown here is derived from an EMBL/GenBank/DDBJ whole genome shotgun (WGS) entry which is preliminary data.</text>
</comment>
<accession>A0A844Y0L4</accession>
<dbReference type="Gene3D" id="3.40.50.150">
    <property type="entry name" value="Vaccinia Virus protein VP39"/>
    <property type="match status" value="1"/>
</dbReference>
<dbReference type="GO" id="GO:0032259">
    <property type="term" value="P:methylation"/>
    <property type="evidence" value="ECO:0007669"/>
    <property type="project" value="UniProtKB-KW"/>
</dbReference>
<dbReference type="InterPro" id="IPR029063">
    <property type="entry name" value="SAM-dependent_MTases_sf"/>
</dbReference>
<dbReference type="GO" id="GO:0008168">
    <property type="term" value="F:methyltransferase activity"/>
    <property type="evidence" value="ECO:0007669"/>
    <property type="project" value="UniProtKB-KW"/>
</dbReference>
<gene>
    <name evidence="1" type="ORF">GRI42_09790</name>
</gene>
<organism evidence="1 2">
    <name type="scientific">Qipengyuania gaetbuli</name>
    <dbReference type="NCBI Taxonomy" id="266952"/>
    <lineage>
        <taxon>Bacteria</taxon>
        <taxon>Pseudomonadati</taxon>
        <taxon>Pseudomonadota</taxon>
        <taxon>Alphaproteobacteria</taxon>
        <taxon>Sphingomonadales</taxon>
        <taxon>Erythrobacteraceae</taxon>
        <taxon>Qipengyuania</taxon>
    </lineage>
</organism>
<dbReference type="AlphaFoldDB" id="A0A844Y0L4"/>
<reference evidence="1 2" key="1">
    <citation type="submission" date="2019-12" db="EMBL/GenBank/DDBJ databases">
        <title>Genomic-based taxomic classification of the family Erythrobacteraceae.</title>
        <authorList>
            <person name="Xu L."/>
        </authorList>
    </citation>
    <scope>NUCLEOTIDE SEQUENCE [LARGE SCALE GENOMIC DNA]</scope>
    <source>
        <strain evidence="1 2">DSM 16225</strain>
    </source>
</reference>
<dbReference type="OrthoDB" id="20930at2"/>
<keyword evidence="1" id="KW-0489">Methyltransferase</keyword>
<keyword evidence="2" id="KW-1185">Reference proteome</keyword>